<protein>
    <submittedName>
        <fullName evidence="1">Uncharacterized protein</fullName>
    </submittedName>
</protein>
<dbReference type="EMBL" id="JBHSTP010000001">
    <property type="protein sequence ID" value="MFC6355714.1"/>
    <property type="molecule type" value="Genomic_DNA"/>
</dbReference>
<proteinExistence type="predicted"/>
<organism evidence="1 2">
    <name type="scientific">Luethyella okanaganae</name>
    <dbReference type="NCBI Taxonomy" id="69372"/>
    <lineage>
        <taxon>Bacteria</taxon>
        <taxon>Bacillati</taxon>
        <taxon>Actinomycetota</taxon>
        <taxon>Actinomycetes</taxon>
        <taxon>Micrococcales</taxon>
        <taxon>Microbacteriaceae</taxon>
        <taxon>Luethyella</taxon>
    </lineage>
</organism>
<dbReference type="Proteomes" id="UP001596306">
    <property type="component" value="Unassembled WGS sequence"/>
</dbReference>
<gene>
    <name evidence="1" type="ORF">ACFQB0_06295</name>
</gene>
<sequence length="51" mass="5393">MAQIALFHSVLEVRPGILDAPTRLPQLLMAALDGTSTPCGGFCSMSQGHPR</sequence>
<accession>A0ABW1VGT3</accession>
<name>A0ABW1VGT3_9MICO</name>
<reference evidence="2" key="1">
    <citation type="journal article" date="2019" name="Int. J. Syst. Evol. Microbiol.">
        <title>The Global Catalogue of Microorganisms (GCM) 10K type strain sequencing project: providing services to taxonomists for standard genome sequencing and annotation.</title>
        <authorList>
            <consortium name="The Broad Institute Genomics Platform"/>
            <consortium name="The Broad Institute Genome Sequencing Center for Infectious Disease"/>
            <person name="Wu L."/>
            <person name="Ma J."/>
        </authorList>
    </citation>
    <scope>NUCLEOTIDE SEQUENCE [LARGE SCALE GENOMIC DNA]</scope>
    <source>
        <strain evidence="2">CCUG 43304</strain>
    </source>
</reference>
<evidence type="ECO:0000313" key="2">
    <source>
        <dbReference type="Proteomes" id="UP001596306"/>
    </source>
</evidence>
<keyword evidence="2" id="KW-1185">Reference proteome</keyword>
<evidence type="ECO:0000313" key="1">
    <source>
        <dbReference type="EMBL" id="MFC6355714.1"/>
    </source>
</evidence>
<comment type="caution">
    <text evidence="1">The sequence shown here is derived from an EMBL/GenBank/DDBJ whole genome shotgun (WGS) entry which is preliminary data.</text>
</comment>
<dbReference type="RefSeq" id="WP_386728902.1">
    <property type="nucleotide sequence ID" value="NZ_JBHSTP010000001.1"/>
</dbReference>